<name>E7C2D5_9GAMM</name>
<dbReference type="Pfam" id="PF13640">
    <property type="entry name" value="2OG-FeII_Oxy_3"/>
    <property type="match status" value="1"/>
</dbReference>
<evidence type="ECO:0000256" key="5">
    <source>
        <dbReference type="ARBA" id="ARBA00023004"/>
    </source>
</evidence>
<sequence>MNRINLEGASPHFIGCWNIDRSSLCDDLVGFFEDNQEKQEQGKSAGAVNLSAKESIDITIHPRDLEKPEYGPFKDYIDCLFTCYKDYTEQFPFLETIMPSTFIGSFNLQKYLPGGHFKLPHTERTSIQNSFRVLAWMSYLNDVDDGGTTTFTHQNLEIKPRKGKTLIWPAEWTHAHIGNTVNSGNKYIVTGWMHFPH</sequence>
<feature type="domain" description="Prolyl 4-hydroxylase alpha subunit" evidence="6">
    <location>
        <begin position="11"/>
        <end position="194"/>
    </location>
</feature>
<keyword evidence="2" id="KW-0479">Metal-binding</keyword>
<keyword evidence="3" id="KW-0223">Dioxygenase</keyword>
<dbReference type="GO" id="GO:0005506">
    <property type="term" value="F:iron ion binding"/>
    <property type="evidence" value="ECO:0007669"/>
    <property type="project" value="InterPro"/>
</dbReference>
<organism evidence="7">
    <name type="scientific">uncultured Oceanospirillales bacterium HF0130_06B06</name>
    <dbReference type="NCBI Taxonomy" id="723619"/>
    <lineage>
        <taxon>Bacteria</taxon>
        <taxon>Pseudomonadati</taxon>
        <taxon>Pseudomonadota</taxon>
        <taxon>Gammaproteobacteria</taxon>
        <taxon>Oceanospirillales</taxon>
        <taxon>environmental samples</taxon>
    </lineage>
</organism>
<proteinExistence type="predicted"/>
<dbReference type="SMART" id="SM00702">
    <property type="entry name" value="P4Hc"/>
    <property type="match status" value="1"/>
</dbReference>
<dbReference type="PANTHER" id="PTHR10869:SF246">
    <property type="entry name" value="TRANSMEMBRANE PROLYL 4-HYDROXYLASE"/>
    <property type="match status" value="1"/>
</dbReference>
<evidence type="ECO:0000256" key="2">
    <source>
        <dbReference type="ARBA" id="ARBA00022723"/>
    </source>
</evidence>
<accession>E7C2D5</accession>
<dbReference type="InterPro" id="IPR045054">
    <property type="entry name" value="P4HA-like"/>
</dbReference>
<evidence type="ECO:0000256" key="4">
    <source>
        <dbReference type="ARBA" id="ARBA00023002"/>
    </source>
</evidence>
<dbReference type="PANTHER" id="PTHR10869">
    <property type="entry name" value="PROLYL 4-HYDROXYLASE ALPHA SUBUNIT"/>
    <property type="match status" value="1"/>
</dbReference>
<evidence type="ECO:0000256" key="1">
    <source>
        <dbReference type="ARBA" id="ARBA00001961"/>
    </source>
</evidence>
<evidence type="ECO:0000313" key="7">
    <source>
        <dbReference type="EMBL" id="ADI21609.1"/>
    </source>
</evidence>
<keyword evidence="4" id="KW-0560">Oxidoreductase</keyword>
<keyword evidence="5" id="KW-0408">Iron</keyword>
<dbReference type="EMBL" id="GU567960">
    <property type="protein sequence ID" value="ADI21609.1"/>
    <property type="molecule type" value="Genomic_DNA"/>
</dbReference>
<dbReference type="AlphaFoldDB" id="E7C2D5"/>
<evidence type="ECO:0000259" key="6">
    <source>
        <dbReference type="SMART" id="SM00702"/>
    </source>
</evidence>
<comment type="cofactor">
    <cofactor evidence="1">
        <name>L-ascorbate</name>
        <dbReference type="ChEBI" id="CHEBI:38290"/>
    </cofactor>
</comment>
<dbReference type="GO" id="GO:0051213">
    <property type="term" value="F:dioxygenase activity"/>
    <property type="evidence" value="ECO:0007669"/>
    <property type="project" value="UniProtKB-KW"/>
</dbReference>
<dbReference type="InterPro" id="IPR006620">
    <property type="entry name" value="Pro_4_hyd_alph"/>
</dbReference>
<protein>
    <recommendedName>
        <fullName evidence="6">Prolyl 4-hydroxylase alpha subunit domain-containing protein</fullName>
    </recommendedName>
</protein>
<dbReference type="InterPro" id="IPR044862">
    <property type="entry name" value="Pro_4_hyd_alph_FE2OG_OXY"/>
</dbReference>
<dbReference type="GO" id="GO:0016705">
    <property type="term" value="F:oxidoreductase activity, acting on paired donors, with incorporation or reduction of molecular oxygen"/>
    <property type="evidence" value="ECO:0007669"/>
    <property type="project" value="InterPro"/>
</dbReference>
<dbReference type="GO" id="GO:0031418">
    <property type="term" value="F:L-ascorbic acid binding"/>
    <property type="evidence" value="ECO:0007669"/>
    <property type="project" value="InterPro"/>
</dbReference>
<evidence type="ECO:0000256" key="3">
    <source>
        <dbReference type="ARBA" id="ARBA00022964"/>
    </source>
</evidence>
<reference evidence="7" key="1">
    <citation type="submission" date="2010-01" db="EMBL/GenBank/DDBJ databases">
        <title>Genome fragments of uncultured bacteria from the North Pacific subtropical Gyre.</title>
        <authorList>
            <person name="Pham V.D."/>
            <person name="Delong E.F."/>
        </authorList>
    </citation>
    <scope>NUCLEOTIDE SEQUENCE</scope>
</reference>
<dbReference type="Gene3D" id="2.60.120.620">
    <property type="entry name" value="q2cbj1_9rhob like domain"/>
    <property type="match status" value="1"/>
</dbReference>